<dbReference type="InterPro" id="IPR023828">
    <property type="entry name" value="Peptidase_S8_Ser-AS"/>
</dbReference>
<comment type="caution">
    <text evidence="10">The sequence shown here is derived from an EMBL/GenBank/DDBJ whole genome shotgun (WGS) entry which is preliminary data.</text>
</comment>
<evidence type="ECO:0000256" key="5">
    <source>
        <dbReference type="ARBA" id="ARBA00022825"/>
    </source>
</evidence>
<dbReference type="Gene3D" id="2.60.120.260">
    <property type="entry name" value="Galactose-binding domain-like"/>
    <property type="match status" value="1"/>
</dbReference>
<keyword evidence="3" id="KW-0732">Signal</keyword>
<dbReference type="InterPro" id="IPR034182">
    <property type="entry name" value="Kexin/furin"/>
</dbReference>
<dbReference type="PROSITE" id="PS00136">
    <property type="entry name" value="SUBTILASE_ASP"/>
    <property type="match status" value="1"/>
</dbReference>
<dbReference type="InterPro" id="IPR000209">
    <property type="entry name" value="Peptidase_S8/S53_dom"/>
</dbReference>
<dbReference type="Proteomes" id="UP001621714">
    <property type="component" value="Unassembled WGS sequence"/>
</dbReference>
<evidence type="ECO:0000256" key="8">
    <source>
        <dbReference type="SAM" id="MobiDB-lite"/>
    </source>
</evidence>
<dbReference type="EMBL" id="JBANFI010000002">
    <property type="protein sequence ID" value="MFK7160291.1"/>
    <property type="molecule type" value="Genomic_DNA"/>
</dbReference>
<evidence type="ECO:0000256" key="7">
    <source>
        <dbReference type="PROSITE-ProRule" id="PRU01240"/>
    </source>
</evidence>
<keyword evidence="6" id="KW-0106">Calcium</keyword>
<feature type="region of interest" description="Disordered" evidence="8">
    <location>
        <begin position="116"/>
        <end position="136"/>
    </location>
</feature>
<evidence type="ECO:0000256" key="6">
    <source>
        <dbReference type="ARBA" id="ARBA00022837"/>
    </source>
</evidence>
<comment type="similarity">
    <text evidence="1">Belongs to the peptidase S8 family. Furin subfamily.</text>
</comment>
<dbReference type="PROSITE" id="PS00137">
    <property type="entry name" value="SUBTILASE_HIS"/>
    <property type="match status" value="1"/>
</dbReference>
<keyword evidence="5 7" id="KW-0720">Serine protease</keyword>
<proteinExistence type="inferred from homology"/>
<feature type="active site" description="Charge relay system" evidence="7">
    <location>
        <position position="333"/>
    </location>
</feature>
<dbReference type="InterPro" id="IPR023827">
    <property type="entry name" value="Peptidase_S8_Asp-AS"/>
</dbReference>
<dbReference type="InterPro" id="IPR036852">
    <property type="entry name" value="Peptidase_S8/S53_dom_sf"/>
</dbReference>
<dbReference type="CDD" id="cd04059">
    <property type="entry name" value="Peptidases_S8_Protein_convertases_Kexins_Furin-like"/>
    <property type="match status" value="1"/>
</dbReference>
<dbReference type="PROSITE" id="PS00138">
    <property type="entry name" value="SUBTILASE_SER"/>
    <property type="match status" value="1"/>
</dbReference>
<evidence type="ECO:0000256" key="4">
    <source>
        <dbReference type="ARBA" id="ARBA00022801"/>
    </source>
</evidence>
<gene>
    <name evidence="10" type="ORF">V6U78_04485</name>
</gene>
<dbReference type="InterPro" id="IPR002884">
    <property type="entry name" value="P_dom"/>
</dbReference>
<evidence type="ECO:0000313" key="10">
    <source>
        <dbReference type="EMBL" id="MFK7160291.1"/>
    </source>
</evidence>
<dbReference type="SUPFAM" id="SSF49785">
    <property type="entry name" value="Galactose-binding domain-like"/>
    <property type="match status" value="1"/>
</dbReference>
<organism evidence="10 11">
    <name type="scientific">Marinospirillum alkalitolerans</name>
    <dbReference type="NCBI Taxonomy" id="3123374"/>
    <lineage>
        <taxon>Bacteria</taxon>
        <taxon>Pseudomonadati</taxon>
        <taxon>Pseudomonadota</taxon>
        <taxon>Gammaproteobacteria</taxon>
        <taxon>Oceanospirillales</taxon>
        <taxon>Oceanospirillaceae</taxon>
        <taxon>Marinospirillum</taxon>
    </lineage>
</organism>
<accession>A0ABW8PVH8</accession>
<evidence type="ECO:0000256" key="2">
    <source>
        <dbReference type="ARBA" id="ARBA00022670"/>
    </source>
</evidence>
<evidence type="ECO:0000313" key="11">
    <source>
        <dbReference type="Proteomes" id="UP001621714"/>
    </source>
</evidence>
<protein>
    <submittedName>
        <fullName evidence="10">S8 family serine peptidase</fullName>
    </submittedName>
</protein>
<evidence type="ECO:0000256" key="1">
    <source>
        <dbReference type="ARBA" id="ARBA00005325"/>
    </source>
</evidence>
<feature type="active site" description="Charge relay system" evidence="7">
    <location>
        <position position="94"/>
    </location>
</feature>
<feature type="active site" description="Charge relay system" evidence="7">
    <location>
        <position position="136"/>
    </location>
</feature>
<dbReference type="PANTHER" id="PTHR42884:SF14">
    <property type="entry name" value="NEUROENDOCRINE CONVERTASE 1"/>
    <property type="match status" value="1"/>
</dbReference>
<dbReference type="PANTHER" id="PTHR42884">
    <property type="entry name" value="PROPROTEIN CONVERTASE SUBTILISIN/KEXIN-RELATED"/>
    <property type="match status" value="1"/>
</dbReference>
<dbReference type="PROSITE" id="PS51892">
    <property type="entry name" value="SUBTILASE"/>
    <property type="match status" value="1"/>
</dbReference>
<evidence type="ECO:0000256" key="3">
    <source>
        <dbReference type="ARBA" id="ARBA00022729"/>
    </source>
</evidence>
<keyword evidence="11" id="KW-1185">Reference proteome</keyword>
<name>A0ABW8PVH8_9GAMM</name>
<dbReference type="SUPFAM" id="SSF52743">
    <property type="entry name" value="Subtilisin-like"/>
    <property type="match status" value="1"/>
</dbReference>
<reference evidence="10 11" key="1">
    <citation type="submission" date="2024-02" db="EMBL/GenBank/DDBJ databases">
        <title>Marinospirillum sp. MEB 164 isolated from Lonar lake sediment.</title>
        <authorList>
            <person name="Joshi A."/>
            <person name="Thite S."/>
        </authorList>
    </citation>
    <scope>NUCLEOTIDE SEQUENCE [LARGE SCALE GENOMIC DNA]</scope>
    <source>
        <strain evidence="10 11">MEB164</strain>
    </source>
</reference>
<dbReference type="InterPro" id="IPR022398">
    <property type="entry name" value="Peptidase_S8_His-AS"/>
</dbReference>
<dbReference type="PRINTS" id="PR00723">
    <property type="entry name" value="SUBTILISIN"/>
</dbReference>
<dbReference type="RefSeq" id="WP_405337701.1">
    <property type="nucleotide sequence ID" value="NZ_JBANFI010000002.1"/>
</dbReference>
<keyword evidence="4 7" id="KW-0378">Hydrolase</keyword>
<dbReference type="Gene3D" id="3.40.50.200">
    <property type="entry name" value="Peptidase S8/S53 domain"/>
    <property type="match status" value="1"/>
</dbReference>
<sequence>MNQSSLLLTLLLSAAILSGCSDGGSSMSSGSTPEQAFSRPQDPLLPWQWHLYNTGQNLNGLRPLAGADLNIWPLWNRCPVTGCAGEGILVAVVDDGLEIRHPDLQANVSPLAHRDFMHPPSKANQDPSPTDPDDAHGTAVAGLIAARDNQIGGVGVAPRAQLLGINLLAIDFTTQHESEAMQHQIQAVAVSNNSWGAPDGTGFINPASSPWRQAIEQGITQGYEGRGIAYIWAGGNGHDQAGEYFYDYSNLDGQASFHGVLAVAALNAEDRRSSYSEQGSNLLISGFGGEFCNGLAITTTDLTQRNWGYNPPQIDFVDDLPDPHYTRCFNGTSSAAPTVAGVVALMRQANTQLSWRDLRWLLAHHARQNDPQHPGWMTNGAGLTFNSEYGFGAADASASVEAARQHPLLPAYQRLTRTGPESQTMPAQQIFTSTLDLQAPLVLEFVDLAIQINGLPAHQDTGELSLSLISPSGTRSLLLPKRRCHFFDEDDNTVPTACEDRLNFTFGSVQFLGEDAQGPWQLEIDARGMSQPITLNQWQLTFYGHTPSAAL</sequence>
<dbReference type="Pfam" id="PF00082">
    <property type="entry name" value="Peptidase_S8"/>
    <property type="match status" value="1"/>
</dbReference>
<feature type="domain" description="P/Homo B" evidence="9">
    <location>
        <begin position="400"/>
        <end position="548"/>
    </location>
</feature>
<dbReference type="Pfam" id="PF01483">
    <property type="entry name" value="P_proprotein"/>
    <property type="match status" value="1"/>
</dbReference>
<dbReference type="InterPro" id="IPR015500">
    <property type="entry name" value="Peptidase_S8_subtilisin-rel"/>
</dbReference>
<keyword evidence="2 7" id="KW-0645">Protease</keyword>
<evidence type="ECO:0000259" key="9">
    <source>
        <dbReference type="PROSITE" id="PS51829"/>
    </source>
</evidence>
<dbReference type="PROSITE" id="PS51829">
    <property type="entry name" value="P_HOMO_B"/>
    <property type="match status" value="1"/>
</dbReference>
<dbReference type="InterPro" id="IPR008979">
    <property type="entry name" value="Galactose-bd-like_sf"/>
</dbReference>